<feature type="region of interest" description="Disordered" evidence="1">
    <location>
        <begin position="314"/>
        <end position="339"/>
    </location>
</feature>
<dbReference type="SUPFAM" id="SSF53474">
    <property type="entry name" value="alpha/beta-Hydrolases"/>
    <property type="match status" value="1"/>
</dbReference>
<dbReference type="PANTHER" id="PTHR33840:SF1">
    <property type="entry name" value="TLE1 PHOSPHOLIPASE DOMAIN-CONTAINING PROTEIN"/>
    <property type="match status" value="1"/>
</dbReference>
<evidence type="ECO:0000256" key="1">
    <source>
        <dbReference type="SAM" id="MobiDB-lite"/>
    </source>
</evidence>
<gene>
    <name evidence="3" type="ORF">RM50_09315</name>
</gene>
<evidence type="ECO:0000259" key="2">
    <source>
        <dbReference type="Pfam" id="PF09994"/>
    </source>
</evidence>
<dbReference type="EMBL" id="JWTB01000017">
    <property type="protein sequence ID" value="KIC67108.1"/>
    <property type="molecule type" value="Genomic_DNA"/>
</dbReference>
<organism evidence="3 4">
    <name type="scientific">Pseudarthrobacter phenanthrenivorans</name>
    <name type="common">Arthrobacter phenanthrenivorans</name>
    <dbReference type="NCBI Taxonomy" id="361575"/>
    <lineage>
        <taxon>Bacteria</taxon>
        <taxon>Bacillati</taxon>
        <taxon>Actinomycetota</taxon>
        <taxon>Actinomycetes</taxon>
        <taxon>Micrococcales</taxon>
        <taxon>Micrococcaceae</taxon>
        <taxon>Pseudarthrobacter</taxon>
    </lineage>
</organism>
<feature type="compositionally biased region" description="Basic and acidic residues" evidence="1">
    <location>
        <begin position="318"/>
        <end position="333"/>
    </location>
</feature>
<dbReference type="PANTHER" id="PTHR33840">
    <property type="match status" value="1"/>
</dbReference>
<name>A0A0B4EKB9_PSEPS</name>
<reference evidence="3 4" key="1">
    <citation type="submission" date="2014-12" db="EMBL/GenBank/DDBJ databases">
        <title>Genome sequencing of Arthrobacter phenanthrenivorans SWC37.</title>
        <authorList>
            <person name="Tan P.W."/>
            <person name="Chan K.-G."/>
        </authorList>
    </citation>
    <scope>NUCLEOTIDE SEQUENCE [LARGE SCALE GENOMIC DNA]</scope>
    <source>
        <strain evidence="3 4">SWC37</strain>
    </source>
</reference>
<sequence>MAKRIVVCCDGTWATPDQTEDGQPRPTNVTKLALAIDAAGRDEAGTDLEQRVFYHRGIGSGPRNRLGGGAFGAGLSHDVIAAYRFIVGNYQPGDELFLFGFSRGAYTARSTAGLIRNAGVLRRRFRNRLNEAYSLYMDRTATAHPRSIEAILFRRSFSYEARIKCIAVWDTVGALGIPLTGVPLVDRWNRRWAFHDVDLSTTVDNAFQALAIDEKRRPFLPALWHQQSGAGSQRLEQVWFTGTHGDVGGGNRSSELSDIPLKWIVDRAQSCGLAFRPEALQGSPADAGSPYLGAIQESRTGLWRLLPTYVRPIGTTDPGHERVAPSAMERHQADPTYRPPNLVDYLMAEGAR</sequence>
<dbReference type="OrthoDB" id="4378831at2"/>
<dbReference type="InterPro" id="IPR018712">
    <property type="entry name" value="Tle1-like_cat"/>
</dbReference>
<dbReference type="InterPro" id="IPR029058">
    <property type="entry name" value="AB_hydrolase_fold"/>
</dbReference>
<dbReference type="Pfam" id="PF09994">
    <property type="entry name" value="T6SS_Tle1-like_cat"/>
    <property type="match status" value="1"/>
</dbReference>
<proteinExistence type="predicted"/>
<feature type="domain" description="T6SS Phospholipase effector Tle1-like catalytic" evidence="2">
    <location>
        <begin position="3"/>
        <end position="266"/>
    </location>
</feature>
<dbReference type="AlphaFoldDB" id="A0A0B4EKB9"/>
<dbReference type="Proteomes" id="UP000031196">
    <property type="component" value="Unassembled WGS sequence"/>
</dbReference>
<evidence type="ECO:0000313" key="3">
    <source>
        <dbReference type="EMBL" id="KIC67108.1"/>
    </source>
</evidence>
<comment type="caution">
    <text evidence="3">The sequence shown here is derived from an EMBL/GenBank/DDBJ whole genome shotgun (WGS) entry which is preliminary data.</text>
</comment>
<protein>
    <recommendedName>
        <fullName evidence="2">T6SS Phospholipase effector Tle1-like catalytic domain-containing protein</fullName>
    </recommendedName>
</protein>
<dbReference type="RefSeq" id="WP_043452144.1">
    <property type="nucleotide sequence ID" value="NZ_JWTB01000017.1"/>
</dbReference>
<evidence type="ECO:0000313" key="4">
    <source>
        <dbReference type="Proteomes" id="UP000031196"/>
    </source>
</evidence>
<accession>A0A0B4EKB9</accession>